<feature type="coiled-coil region" evidence="1">
    <location>
        <begin position="95"/>
        <end position="143"/>
    </location>
</feature>
<gene>
    <name evidence="3" type="primary">28</name>
    <name evidence="3" type="ORF">SEA_TINALIN_28</name>
</gene>
<reference evidence="3 4" key="1">
    <citation type="submission" date="2020-10" db="EMBL/GenBank/DDBJ databases">
        <authorList>
            <person name="Tina S.-P."/>
            <person name="Abby P."/>
            <person name="Briggs L.A."/>
            <person name="Washington J.M."/>
            <person name="Garlena R.A."/>
            <person name="Russell D.A."/>
            <person name="Pope W.H."/>
            <person name="Jacobs-Sera D."/>
            <person name="Hatfull G.F."/>
        </authorList>
    </citation>
    <scope>NUCLEOTIDE SEQUENCE [LARGE SCALE GENOMIC DNA]</scope>
</reference>
<evidence type="ECO:0000313" key="3">
    <source>
        <dbReference type="EMBL" id="QQM15117.1"/>
    </source>
</evidence>
<dbReference type="KEGG" id="vg:63911784"/>
<sequence length="153" mass="16289">MSALADSVDVSAHPAVVWIGVAGAVVAGLAVIIPKIGKVIRDLMEDADGRRLARLAASAELDRQRIEHTARVEASAAILNDARVAALTGQLEGISLQLQAQRERYETQLADTQAALDEALAEITALREEIGQLRAEVAEYRDEHEGDGVRGSA</sequence>
<keyword evidence="4" id="KW-1185">Reference proteome</keyword>
<organism evidence="3 4">
    <name type="scientific">Gordonia phage TinaLin</name>
    <dbReference type="NCBI Taxonomy" id="2797324"/>
    <lineage>
        <taxon>Viruses</taxon>
        <taxon>Duplodnaviria</taxon>
        <taxon>Heunggongvirae</taxon>
        <taxon>Uroviricota</taxon>
        <taxon>Caudoviricetes</taxon>
        <taxon>Ruthgordonvirinae</taxon>
        <taxon>Tinalinvirus</taxon>
        <taxon>Tinalinvirus tinalin</taxon>
    </lineage>
</organism>
<dbReference type="GeneID" id="63911784"/>
<keyword evidence="1" id="KW-0175">Coiled coil</keyword>
<dbReference type="RefSeq" id="YP_010051044.1">
    <property type="nucleotide sequence ID" value="NC_054437.1"/>
</dbReference>
<keyword evidence="2" id="KW-1133">Transmembrane helix</keyword>
<proteinExistence type="predicted"/>
<feature type="transmembrane region" description="Helical" evidence="2">
    <location>
        <begin position="15"/>
        <end position="34"/>
    </location>
</feature>
<dbReference type="EMBL" id="MW132713">
    <property type="protein sequence ID" value="QQM15117.1"/>
    <property type="molecule type" value="Genomic_DNA"/>
</dbReference>
<keyword evidence="2" id="KW-0472">Membrane</keyword>
<evidence type="ECO:0000313" key="4">
    <source>
        <dbReference type="Proteomes" id="UP000596151"/>
    </source>
</evidence>
<name>A0A7T7GTE6_9CAUD</name>
<dbReference type="Proteomes" id="UP000596151">
    <property type="component" value="Segment"/>
</dbReference>
<accession>A0A7T7GTE6</accession>
<evidence type="ECO:0000256" key="2">
    <source>
        <dbReference type="SAM" id="Phobius"/>
    </source>
</evidence>
<keyword evidence="2" id="KW-0812">Transmembrane</keyword>
<evidence type="ECO:0000256" key="1">
    <source>
        <dbReference type="SAM" id="Coils"/>
    </source>
</evidence>
<protein>
    <submittedName>
        <fullName evidence="3">Uncharacterized protein</fullName>
    </submittedName>
</protein>